<organism evidence="3">
    <name type="scientific">Soboliphyme baturini</name>
    <dbReference type="NCBI Taxonomy" id="241478"/>
    <lineage>
        <taxon>Eukaryota</taxon>
        <taxon>Metazoa</taxon>
        <taxon>Ecdysozoa</taxon>
        <taxon>Nematoda</taxon>
        <taxon>Enoplea</taxon>
        <taxon>Dorylaimia</taxon>
        <taxon>Dioctophymatida</taxon>
        <taxon>Dioctophymatoidea</taxon>
        <taxon>Soboliphymatidae</taxon>
        <taxon>Soboliphyme</taxon>
    </lineage>
</organism>
<accession>A0A183II06</accession>
<gene>
    <name evidence="1" type="ORF">SBAD_LOCUS3251</name>
</gene>
<reference evidence="1 2" key="2">
    <citation type="submission" date="2018-11" db="EMBL/GenBank/DDBJ databases">
        <authorList>
            <consortium name="Pathogen Informatics"/>
        </authorList>
    </citation>
    <scope>NUCLEOTIDE SEQUENCE [LARGE SCALE GENOMIC DNA]</scope>
</reference>
<dbReference type="AlphaFoldDB" id="A0A183II06"/>
<proteinExistence type="predicted"/>
<dbReference type="WBParaSite" id="SBAD_0000340501-mRNA-1">
    <property type="protein sequence ID" value="SBAD_0000340501-mRNA-1"/>
    <property type="gene ID" value="SBAD_0000340501"/>
</dbReference>
<evidence type="ECO:0000313" key="2">
    <source>
        <dbReference type="Proteomes" id="UP000270296"/>
    </source>
</evidence>
<sequence>MTDGGRSAIAMTTATDWSLGGLWDGRSLECLFLYPDLSSLYVRALYHLLCIKVVLRSRCFSHITSRAVQGDVTAAASEPVPSTFTGRSLCRSARLGSSTGRKHGSVESERPGMPDRLLRLFFEVLVYACE</sequence>
<evidence type="ECO:0000313" key="3">
    <source>
        <dbReference type="WBParaSite" id="SBAD_0000340501-mRNA-1"/>
    </source>
</evidence>
<dbReference type="Proteomes" id="UP000270296">
    <property type="component" value="Unassembled WGS sequence"/>
</dbReference>
<reference evidence="3" key="1">
    <citation type="submission" date="2016-06" db="UniProtKB">
        <authorList>
            <consortium name="WormBaseParasite"/>
        </authorList>
    </citation>
    <scope>IDENTIFICATION</scope>
</reference>
<dbReference type="EMBL" id="UZAM01007648">
    <property type="protein sequence ID" value="VDP00530.1"/>
    <property type="molecule type" value="Genomic_DNA"/>
</dbReference>
<name>A0A183II06_9BILA</name>
<evidence type="ECO:0000313" key="1">
    <source>
        <dbReference type="EMBL" id="VDP00530.1"/>
    </source>
</evidence>
<protein>
    <submittedName>
        <fullName evidence="1 3">Uncharacterized protein</fullName>
    </submittedName>
</protein>
<keyword evidence="2" id="KW-1185">Reference proteome</keyword>